<dbReference type="EMBL" id="BMOR01000001">
    <property type="protein sequence ID" value="GGN27341.1"/>
    <property type="molecule type" value="Genomic_DNA"/>
</dbReference>
<gene>
    <name evidence="1" type="ORF">GCM10010842_00210</name>
</gene>
<dbReference type="RefSeq" id="WP_189052950.1">
    <property type="nucleotide sequence ID" value="NZ_BMOR01000001.1"/>
</dbReference>
<accession>A0ABQ2IQL4</accession>
<comment type="caution">
    <text evidence="1">The sequence shown here is derived from an EMBL/GenBank/DDBJ whole genome shotgun (WGS) entry which is preliminary data.</text>
</comment>
<proteinExistence type="predicted"/>
<name>A0ABQ2IQL4_9DEIO</name>
<evidence type="ECO:0000313" key="1">
    <source>
        <dbReference type="EMBL" id="GGN27341.1"/>
    </source>
</evidence>
<protein>
    <submittedName>
        <fullName evidence="1">Uncharacterized protein</fullName>
    </submittedName>
</protein>
<evidence type="ECO:0000313" key="2">
    <source>
        <dbReference type="Proteomes" id="UP000645517"/>
    </source>
</evidence>
<sequence length="91" mass="9939">MTWEDTQDVRRAHAAALNAGAVFVWGPRDRAPLSPLGVEAAQAVGLDPDVYRAGKALRARAPWHIMAAWEREEVSTRDAYAALIAWEGGRA</sequence>
<reference evidence="2" key="1">
    <citation type="journal article" date="2019" name="Int. J. Syst. Evol. Microbiol.">
        <title>The Global Catalogue of Microorganisms (GCM) 10K type strain sequencing project: providing services to taxonomists for standard genome sequencing and annotation.</title>
        <authorList>
            <consortium name="The Broad Institute Genomics Platform"/>
            <consortium name="The Broad Institute Genome Sequencing Center for Infectious Disease"/>
            <person name="Wu L."/>
            <person name="Ma J."/>
        </authorList>
    </citation>
    <scope>NUCLEOTIDE SEQUENCE [LARGE SCALE GENOMIC DNA]</scope>
    <source>
        <strain evidence="2">JCM 16918</strain>
    </source>
</reference>
<dbReference type="Proteomes" id="UP000645517">
    <property type="component" value="Unassembled WGS sequence"/>
</dbReference>
<organism evidence="1 2">
    <name type="scientific">Deinococcus daejeonensis</name>
    <dbReference type="NCBI Taxonomy" id="1007098"/>
    <lineage>
        <taxon>Bacteria</taxon>
        <taxon>Thermotogati</taxon>
        <taxon>Deinococcota</taxon>
        <taxon>Deinococci</taxon>
        <taxon>Deinococcales</taxon>
        <taxon>Deinococcaceae</taxon>
        <taxon>Deinococcus</taxon>
    </lineage>
</organism>
<keyword evidence="2" id="KW-1185">Reference proteome</keyword>